<feature type="transmembrane region" description="Helical" evidence="6">
    <location>
        <begin position="84"/>
        <end position="102"/>
    </location>
</feature>
<feature type="transmembrane region" description="Helical" evidence="6">
    <location>
        <begin position="59"/>
        <end position="78"/>
    </location>
</feature>
<dbReference type="PANTHER" id="PTHR21716:SF68">
    <property type="entry name" value="TRANSPORT PROTEIN YTVI-RELATED"/>
    <property type="match status" value="1"/>
</dbReference>
<keyword evidence="5 6" id="KW-0472">Membrane</keyword>
<proteinExistence type="inferred from homology"/>
<protein>
    <submittedName>
        <fullName evidence="7">Sodium-lithium/proton antiporter</fullName>
    </submittedName>
</protein>
<evidence type="ECO:0000256" key="1">
    <source>
        <dbReference type="ARBA" id="ARBA00004141"/>
    </source>
</evidence>
<dbReference type="PANTHER" id="PTHR21716">
    <property type="entry name" value="TRANSMEMBRANE PROTEIN"/>
    <property type="match status" value="1"/>
</dbReference>
<gene>
    <name evidence="7" type="ORF">SDC9_177225</name>
</gene>
<evidence type="ECO:0000256" key="4">
    <source>
        <dbReference type="ARBA" id="ARBA00022989"/>
    </source>
</evidence>
<organism evidence="7">
    <name type="scientific">bioreactor metagenome</name>
    <dbReference type="NCBI Taxonomy" id="1076179"/>
    <lineage>
        <taxon>unclassified sequences</taxon>
        <taxon>metagenomes</taxon>
        <taxon>ecological metagenomes</taxon>
    </lineage>
</organism>
<dbReference type="GO" id="GO:0055085">
    <property type="term" value="P:transmembrane transport"/>
    <property type="evidence" value="ECO:0007669"/>
    <property type="project" value="TreeGrafter"/>
</dbReference>
<comment type="caution">
    <text evidence="7">The sequence shown here is derived from an EMBL/GenBank/DDBJ whole genome shotgun (WGS) entry which is preliminary data.</text>
</comment>
<keyword evidence="4 6" id="KW-1133">Transmembrane helix</keyword>
<name>A0A645GUV4_9ZZZZ</name>
<evidence type="ECO:0000313" key="7">
    <source>
        <dbReference type="EMBL" id="MPN29772.1"/>
    </source>
</evidence>
<dbReference type="EMBL" id="VSSQ01080619">
    <property type="protein sequence ID" value="MPN29772.1"/>
    <property type="molecule type" value="Genomic_DNA"/>
</dbReference>
<reference evidence="7" key="1">
    <citation type="submission" date="2019-08" db="EMBL/GenBank/DDBJ databases">
        <authorList>
            <person name="Kucharzyk K."/>
            <person name="Murdoch R.W."/>
            <person name="Higgins S."/>
            <person name="Loffler F."/>
        </authorList>
    </citation>
    <scope>NUCLEOTIDE SEQUENCE</scope>
</reference>
<keyword evidence="3 6" id="KW-0812">Transmembrane</keyword>
<comment type="subcellular location">
    <subcellularLocation>
        <location evidence="1">Membrane</location>
        <topology evidence="1">Multi-pass membrane protein</topology>
    </subcellularLocation>
</comment>
<evidence type="ECO:0000256" key="6">
    <source>
        <dbReference type="SAM" id="Phobius"/>
    </source>
</evidence>
<sequence length="112" mass="12004">MLSLLTSIIDALPVFGSGFILWPAILISLVGKSGALALGYSAIYILLQVERQIIQPKILGMQIGLHPLAILISVFVGLKLIGVLGMIIGPVLTVIIISAYEIKEKDNPKNIK</sequence>
<dbReference type="AlphaFoldDB" id="A0A645GUV4"/>
<dbReference type="InterPro" id="IPR002549">
    <property type="entry name" value="AI-2E-like"/>
</dbReference>
<evidence type="ECO:0000256" key="2">
    <source>
        <dbReference type="ARBA" id="ARBA00009773"/>
    </source>
</evidence>
<evidence type="ECO:0000256" key="5">
    <source>
        <dbReference type="ARBA" id="ARBA00023136"/>
    </source>
</evidence>
<comment type="similarity">
    <text evidence="2">Belongs to the autoinducer-2 exporter (AI-2E) (TC 2.A.86) family.</text>
</comment>
<feature type="transmembrane region" description="Helical" evidence="6">
    <location>
        <begin position="20"/>
        <end position="47"/>
    </location>
</feature>
<dbReference type="GO" id="GO:0016020">
    <property type="term" value="C:membrane"/>
    <property type="evidence" value="ECO:0007669"/>
    <property type="project" value="UniProtKB-SubCell"/>
</dbReference>
<dbReference type="Pfam" id="PF01594">
    <property type="entry name" value="AI-2E_transport"/>
    <property type="match status" value="1"/>
</dbReference>
<evidence type="ECO:0000256" key="3">
    <source>
        <dbReference type="ARBA" id="ARBA00022692"/>
    </source>
</evidence>
<accession>A0A645GUV4</accession>